<evidence type="ECO:0000313" key="1">
    <source>
        <dbReference type="EMBL" id="KAJ7356784.1"/>
    </source>
</evidence>
<dbReference type="EMBL" id="JARIHO010000008">
    <property type="protein sequence ID" value="KAJ7356784.1"/>
    <property type="molecule type" value="Genomic_DNA"/>
</dbReference>
<protein>
    <submittedName>
        <fullName evidence="1">Uncharacterized protein</fullName>
    </submittedName>
</protein>
<keyword evidence="2" id="KW-1185">Reference proteome</keyword>
<gene>
    <name evidence="1" type="ORF">DFH08DRAFT_1075891</name>
</gene>
<evidence type="ECO:0000313" key="2">
    <source>
        <dbReference type="Proteomes" id="UP001218218"/>
    </source>
</evidence>
<dbReference type="Proteomes" id="UP001218218">
    <property type="component" value="Unassembled WGS sequence"/>
</dbReference>
<proteinExistence type="predicted"/>
<accession>A0AAD7AEQ6</accession>
<organism evidence="1 2">
    <name type="scientific">Mycena albidolilacea</name>
    <dbReference type="NCBI Taxonomy" id="1033008"/>
    <lineage>
        <taxon>Eukaryota</taxon>
        <taxon>Fungi</taxon>
        <taxon>Dikarya</taxon>
        <taxon>Basidiomycota</taxon>
        <taxon>Agaricomycotina</taxon>
        <taxon>Agaricomycetes</taxon>
        <taxon>Agaricomycetidae</taxon>
        <taxon>Agaricales</taxon>
        <taxon>Marasmiineae</taxon>
        <taxon>Mycenaceae</taxon>
        <taxon>Mycena</taxon>
    </lineage>
</organism>
<comment type="caution">
    <text evidence="1">The sequence shown here is derived from an EMBL/GenBank/DDBJ whole genome shotgun (WGS) entry which is preliminary data.</text>
</comment>
<feature type="non-terminal residue" evidence="1">
    <location>
        <position position="125"/>
    </location>
</feature>
<name>A0AAD7AEQ6_9AGAR</name>
<reference evidence="1" key="1">
    <citation type="submission" date="2023-03" db="EMBL/GenBank/DDBJ databases">
        <title>Massive genome expansion in bonnet fungi (Mycena s.s.) driven by repeated elements and novel gene families across ecological guilds.</title>
        <authorList>
            <consortium name="Lawrence Berkeley National Laboratory"/>
            <person name="Harder C.B."/>
            <person name="Miyauchi S."/>
            <person name="Viragh M."/>
            <person name="Kuo A."/>
            <person name="Thoen E."/>
            <person name="Andreopoulos B."/>
            <person name="Lu D."/>
            <person name="Skrede I."/>
            <person name="Drula E."/>
            <person name="Henrissat B."/>
            <person name="Morin E."/>
            <person name="Kohler A."/>
            <person name="Barry K."/>
            <person name="LaButti K."/>
            <person name="Morin E."/>
            <person name="Salamov A."/>
            <person name="Lipzen A."/>
            <person name="Mereny Z."/>
            <person name="Hegedus B."/>
            <person name="Baldrian P."/>
            <person name="Stursova M."/>
            <person name="Weitz H."/>
            <person name="Taylor A."/>
            <person name="Grigoriev I.V."/>
            <person name="Nagy L.G."/>
            <person name="Martin F."/>
            <person name="Kauserud H."/>
        </authorList>
    </citation>
    <scope>NUCLEOTIDE SEQUENCE</scope>
    <source>
        <strain evidence="1">CBHHK002</strain>
    </source>
</reference>
<dbReference type="AlphaFoldDB" id="A0AAD7AEQ6"/>
<sequence length="125" mass="13545">MRGRVLGPTGALSVSKPLPSGIETTACSTKSSSQSSLWLWYRASLASLRPSRTFPVAREQTGIVTSSFAELVGLLLDIVDHARHIRQFSHAKTCSGGGFPTRLWRDATQLWEGTVHESGIISDCC</sequence>